<sequence>MSNSDVVVAAGAAPHVDVVDACCTDTALRELQLLHSAQPLSGEVVVCDAMQFGVPFEGRCWRPEEGSFSGAAHCSDASSDTTYCRRSAAGSGMSIATSLSAPFEVWARTRRTRSSTGVTPSLLLTALATRYDCLGTLSWTFKNARWGPNETCRVHWLGAPRDMLTDCKGQPTGNAECDRPPGGADLLSSLRCASLQVHLQWRWSLSQRATKSGTLLPWPLWRFAEVHLVLRNAIRSEQREVEVTVA</sequence>
<name>A0A836HHL7_LEIEN</name>
<dbReference type="Proteomes" id="UP000674179">
    <property type="component" value="Chromosome 5"/>
</dbReference>
<comment type="caution">
    <text evidence="1">The sequence shown here is derived from an EMBL/GenBank/DDBJ whole genome shotgun (WGS) entry which is preliminary data.</text>
</comment>
<protein>
    <submittedName>
        <fullName evidence="1">Uncharacterized protein</fullName>
    </submittedName>
</protein>
<dbReference type="AlphaFoldDB" id="A0A836HHL7"/>
<dbReference type="RefSeq" id="XP_067695819.1">
    <property type="nucleotide sequence ID" value="XM_067839329.1"/>
</dbReference>
<proteinExistence type="predicted"/>
<keyword evidence="2" id="KW-1185">Reference proteome</keyword>
<evidence type="ECO:0000313" key="2">
    <source>
        <dbReference type="Proteomes" id="UP000674179"/>
    </source>
</evidence>
<gene>
    <name evidence="1" type="ORF">CUR178_07690</name>
</gene>
<dbReference type="EMBL" id="JAFHKP010000005">
    <property type="protein sequence ID" value="KAG5486377.1"/>
    <property type="molecule type" value="Genomic_DNA"/>
</dbReference>
<reference evidence="1 2" key="1">
    <citation type="submission" date="2021-02" db="EMBL/GenBank/DDBJ databases">
        <title>Leishmania (Mundinia) enrietti genome sequencing and assembly.</title>
        <authorList>
            <person name="Almutairi H."/>
            <person name="Gatherer D."/>
        </authorList>
    </citation>
    <scope>NUCLEOTIDE SEQUENCE [LARGE SCALE GENOMIC DNA]</scope>
    <source>
        <strain evidence="1">CUR178</strain>
    </source>
</reference>
<dbReference type="GeneID" id="94174839"/>
<organism evidence="1 2">
    <name type="scientific">Leishmania enriettii</name>
    <dbReference type="NCBI Taxonomy" id="5663"/>
    <lineage>
        <taxon>Eukaryota</taxon>
        <taxon>Discoba</taxon>
        <taxon>Euglenozoa</taxon>
        <taxon>Kinetoplastea</taxon>
        <taxon>Metakinetoplastina</taxon>
        <taxon>Trypanosomatida</taxon>
        <taxon>Trypanosomatidae</taxon>
        <taxon>Leishmaniinae</taxon>
        <taxon>Leishmania</taxon>
    </lineage>
</organism>
<dbReference type="KEGG" id="lenr:94174839"/>
<accession>A0A836HHL7</accession>
<evidence type="ECO:0000313" key="1">
    <source>
        <dbReference type="EMBL" id="KAG5486377.1"/>
    </source>
</evidence>